<organism evidence="15 16">
    <name type="scientific">Cynoglossus semilaevis</name>
    <name type="common">Tongue sole</name>
    <dbReference type="NCBI Taxonomy" id="244447"/>
    <lineage>
        <taxon>Eukaryota</taxon>
        <taxon>Metazoa</taxon>
        <taxon>Chordata</taxon>
        <taxon>Craniata</taxon>
        <taxon>Vertebrata</taxon>
        <taxon>Euteleostomi</taxon>
        <taxon>Actinopterygii</taxon>
        <taxon>Neopterygii</taxon>
        <taxon>Teleostei</taxon>
        <taxon>Neoteleostei</taxon>
        <taxon>Acanthomorphata</taxon>
        <taxon>Carangaria</taxon>
        <taxon>Pleuronectiformes</taxon>
        <taxon>Pleuronectoidei</taxon>
        <taxon>Cynoglossidae</taxon>
        <taxon>Cynoglossinae</taxon>
        <taxon>Cynoglossus</taxon>
    </lineage>
</organism>
<dbReference type="Gene3D" id="3.90.1290.10">
    <property type="entry name" value="Plakin repeat"/>
    <property type="match status" value="6"/>
</dbReference>
<evidence type="ECO:0000256" key="3">
    <source>
        <dbReference type="ARBA" id="ARBA00009109"/>
    </source>
</evidence>
<dbReference type="InterPro" id="IPR041615">
    <property type="entry name" value="Desmoplakin_SH3"/>
</dbReference>
<dbReference type="PANTHER" id="PTHR23169">
    <property type="entry name" value="ENVOPLAKIN"/>
    <property type="match status" value="1"/>
</dbReference>
<dbReference type="GeneTree" id="ENSGT00940000154843"/>
<reference evidence="15 16" key="1">
    <citation type="journal article" date="2014" name="Nat. Genet.">
        <title>Whole-genome sequence of a flatfish provides insights into ZW sex chromosome evolution and adaptation to a benthic lifestyle.</title>
        <authorList>
            <person name="Chen S."/>
            <person name="Zhang G."/>
            <person name="Shao C."/>
            <person name="Huang Q."/>
            <person name="Liu G."/>
            <person name="Zhang P."/>
            <person name="Song W."/>
            <person name="An N."/>
            <person name="Chalopin D."/>
            <person name="Volff J.N."/>
            <person name="Hong Y."/>
            <person name="Li Q."/>
            <person name="Sha Z."/>
            <person name="Zhou H."/>
            <person name="Xie M."/>
            <person name="Yu Q."/>
            <person name="Liu Y."/>
            <person name="Xiang H."/>
            <person name="Wang N."/>
            <person name="Wu K."/>
            <person name="Yang C."/>
            <person name="Zhou Q."/>
            <person name="Liao X."/>
            <person name="Yang L."/>
            <person name="Hu Q."/>
            <person name="Zhang J."/>
            <person name="Meng L."/>
            <person name="Jin L."/>
            <person name="Tian Y."/>
            <person name="Lian J."/>
            <person name="Yang J."/>
            <person name="Miao G."/>
            <person name="Liu S."/>
            <person name="Liang Z."/>
            <person name="Yan F."/>
            <person name="Li Y."/>
            <person name="Sun B."/>
            <person name="Zhang H."/>
            <person name="Zhang J."/>
            <person name="Zhu Y."/>
            <person name="Du M."/>
            <person name="Zhao Y."/>
            <person name="Schartl M."/>
            <person name="Tang Q."/>
            <person name="Wang J."/>
        </authorList>
    </citation>
    <scope>NUCLEOTIDE SEQUENCE</scope>
</reference>
<dbReference type="GO" id="GO:0002934">
    <property type="term" value="P:desmosome organization"/>
    <property type="evidence" value="ECO:0007669"/>
    <property type="project" value="UniProtKB-ARBA"/>
</dbReference>
<evidence type="ECO:0000313" key="15">
    <source>
        <dbReference type="Ensembl" id="ENSCSEP00000003440.1"/>
    </source>
</evidence>
<keyword evidence="8 11" id="KW-0175">Coiled coil</keyword>
<evidence type="ECO:0000256" key="8">
    <source>
        <dbReference type="ARBA" id="ARBA00023054"/>
    </source>
</evidence>
<feature type="coiled-coil region" evidence="11">
    <location>
        <begin position="566"/>
        <end position="605"/>
    </location>
</feature>
<keyword evidence="9" id="KW-0472">Membrane</keyword>
<dbReference type="Proteomes" id="UP000265120">
    <property type="component" value="Chromosome 2"/>
</dbReference>
<dbReference type="SUPFAM" id="SSF46966">
    <property type="entry name" value="Spectrin repeat"/>
    <property type="match status" value="5"/>
</dbReference>
<dbReference type="InParanoid" id="A0A3P8UT72"/>
<dbReference type="Gene3D" id="3.30.160.780">
    <property type="match status" value="1"/>
</dbReference>
<dbReference type="PANTHER" id="PTHR23169:SF26">
    <property type="entry name" value="DESMOPLAKIN"/>
    <property type="match status" value="1"/>
</dbReference>
<evidence type="ECO:0000256" key="2">
    <source>
        <dbReference type="ARBA" id="ARBA00004568"/>
    </source>
</evidence>
<feature type="compositionally biased region" description="Low complexity" evidence="12">
    <location>
        <begin position="3171"/>
        <end position="3185"/>
    </location>
</feature>
<keyword evidence="16" id="KW-1185">Reference proteome</keyword>
<name>A0A3P8UT72_CYNSE</name>
<dbReference type="GO" id="GO:0060047">
    <property type="term" value="P:heart contraction"/>
    <property type="evidence" value="ECO:0007669"/>
    <property type="project" value="UniProtKB-ARBA"/>
</dbReference>
<dbReference type="Gene3D" id="1.20.58.60">
    <property type="match status" value="3"/>
</dbReference>
<feature type="region of interest" description="Disordered" evidence="12">
    <location>
        <begin position="3412"/>
        <end position="3456"/>
    </location>
</feature>
<dbReference type="GO" id="GO:0014704">
    <property type="term" value="C:intercalated disc"/>
    <property type="evidence" value="ECO:0007669"/>
    <property type="project" value="TreeGrafter"/>
</dbReference>
<feature type="coiled-coil region" evidence="11">
    <location>
        <begin position="784"/>
        <end position="811"/>
    </location>
</feature>
<dbReference type="GO" id="GO:0031101">
    <property type="term" value="P:fin regeneration"/>
    <property type="evidence" value="ECO:0007669"/>
    <property type="project" value="UniProtKB-ARBA"/>
</dbReference>
<evidence type="ECO:0000313" key="16">
    <source>
        <dbReference type="Proteomes" id="UP000265120"/>
    </source>
</evidence>
<evidence type="ECO:0000256" key="5">
    <source>
        <dbReference type="ARBA" id="ARBA00022553"/>
    </source>
</evidence>
<feature type="coiled-coil region" evidence="11">
    <location>
        <begin position="1007"/>
        <end position="1118"/>
    </location>
</feature>
<dbReference type="GO" id="GO:0005737">
    <property type="term" value="C:cytoplasm"/>
    <property type="evidence" value="ECO:0007669"/>
    <property type="project" value="TreeGrafter"/>
</dbReference>
<feature type="compositionally biased region" description="Low complexity" evidence="12">
    <location>
        <begin position="3116"/>
        <end position="3158"/>
    </location>
</feature>
<reference evidence="15" key="3">
    <citation type="submission" date="2025-09" db="UniProtKB">
        <authorList>
            <consortium name="Ensembl"/>
        </authorList>
    </citation>
    <scope>IDENTIFICATION</scope>
</reference>
<accession>A0A3P8UT72</accession>
<feature type="coiled-coil region" evidence="11">
    <location>
        <begin position="1212"/>
        <end position="1317"/>
    </location>
</feature>
<dbReference type="SUPFAM" id="SSF75399">
    <property type="entry name" value="Plakin repeat"/>
    <property type="match status" value="7"/>
</dbReference>
<dbReference type="Pfam" id="PF17902">
    <property type="entry name" value="SH3_10"/>
    <property type="match status" value="1"/>
</dbReference>
<dbReference type="FunFam" id="1.20.58.60:FF:000010">
    <property type="entry name" value="plectin isoform X2"/>
    <property type="match status" value="1"/>
</dbReference>
<feature type="coiled-coil region" evidence="11">
    <location>
        <begin position="1352"/>
        <end position="1421"/>
    </location>
</feature>
<dbReference type="GO" id="GO:0098609">
    <property type="term" value="P:cell-cell adhesion"/>
    <property type="evidence" value="ECO:0007669"/>
    <property type="project" value="TreeGrafter"/>
</dbReference>
<dbReference type="Pfam" id="PF00681">
    <property type="entry name" value="Plectin"/>
    <property type="match status" value="13"/>
</dbReference>
<feature type="domain" description="Desmoplakin spectrin-like" evidence="14">
    <location>
        <begin position="460"/>
        <end position="537"/>
    </location>
</feature>
<dbReference type="InterPro" id="IPR035915">
    <property type="entry name" value="Plakin_repeat_sf"/>
</dbReference>
<evidence type="ECO:0000256" key="11">
    <source>
        <dbReference type="SAM" id="Coils"/>
    </source>
</evidence>
<dbReference type="InterPro" id="IPR018159">
    <property type="entry name" value="Spectrin/alpha-actinin"/>
</dbReference>
<comment type="similarity">
    <text evidence="3">Belongs to the plakin or cytolinker family.</text>
</comment>
<proteinExistence type="inferred from homology"/>
<keyword evidence="4" id="KW-1003">Cell membrane</keyword>
<feature type="coiled-coil region" evidence="11">
    <location>
        <begin position="294"/>
        <end position="353"/>
    </location>
</feature>
<keyword evidence="6" id="KW-0677">Repeat</keyword>
<feature type="coiled-coil region" evidence="11">
    <location>
        <begin position="1657"/>
        <end position="1761"/>
    </location>
</feature>
<sequence length="3467" mass="392318">MQAQCQEYLKKAEFALQSGPSGDAERYMMMAKETIEQLKNCAIDLRHMGHSNDNIVRTLELCKDQLKGVHMAITGSMRRRSTRGSSGGWEEPGRSFHDAIAWIGQQKRLIETASWGDDPATIQQQLVSHQKFHSSIQRSVEVDRARDDLNKRGDKGNLHALDQEWDSLQQLSFQRTQQLQELQQIIQEISKEIMWVNDREEEELVFDWGDKNIDQYIPRKQESYSTLMSALEVKEKELNKLKTRVDTLLKNNHPAADKIEAYQDTLQTQWSWLLHITKCIDTHLKENAAYSQFFKEANETYSALQKEHETVRKRFICDKNTPLENLLEILKGLEREKERIMDNKRQVQHLVNKSKSIVRLKPRNPEEKSSTPVIVKALCDFKQDQKVICKDNEAILKDNSQRSRWDITGPGGLDMLVPSVCLIIPPPNPLSVSLANKNEQYYEAILSIWNQLYINIKSLIAWQYCLTDIHHINSLTISMLAKMRPEEYRQIIKNLETHYEEFKRSSLGSQMFADDDKRSIENQFTEAQSHYDQLVVQLPTYVVQFQQDEAHQAAREKETLLLIQQQAAADAEAWRLEEEARRLEEERLKAERRKQAEKKANAKKEQVIKKEVVKVTKSEQGKKKVVVSSSASSPYFSSISTSNILSELHALRLRLEGTEGTLSQHVHICVGDEGVHDCGLRISQLETVHSDIDSMREEFLHLREQILRELEDMNDPDKAQFLRSELGIINQRLGSLESSASAYLQRLRALRDMLESVARAEDIVKVHEARLTEKETTSLSPQEVEEYLQTLKKMKAELDQKRDVLSSMEAEFSKASHWNGQVGGAFHRCDMMLSKYKEQVGQLSDRWRRIQGQIDTRHQDLQLYLPQLQHYRDTSDSLSKWIDDTKRKQENLRSTKIKNVETLKDHINKQKELNSEIKSRRETLESVLKDNEACVNSVKDHEIYLTSYTSGLETLLNIPFKRTMLRSPSMDLNQEATQLQTRYMELLTLSAEYYKFLGELMKNMEELKIRNTRIDLLEEELRRLKEDIHDRNNKNKSLEDAVSRYQVELSHSQDQLLLMEESKRSSEIHVSATREKMDTTQSRLSDLEDQVNRLTYLLEEEKRKRRLAEERYTQQQEEFELVLRKRQKEYETVSWSKVELEKSSVSRDHELEQLRRQLADEAARNKELQKEISKVRSDCSAEINNLKVSYESQIHVSRTDIQRLTTQREENTAELQQRCEWMEAEKRNLEEELRKLRMSISQAEEQKAKAEEEVHSQRLVITEESRRRRELENEVEVLMKQRDQNSNQLEERLAEVMNALREKSEQLEYVTHSLEEETRRRKTAEEGHGVLEQSLSQLQVKLTNSSIVSTQLRECEVELQTTRIELERERKERSRIEQNLSRLQSRIKDLQAVRDSLESQVENLRKTNQEEAARRSQAEAELEKTAMSVREYTSTIAVLRQCQEEASTSGKRDEEEWQMLHEELERSLKQNKAYIEQVTQLRSELQALQQQLLQEQARLKEANLRNEELNRSIKEKIRVLDENSLSLRRLQEATETHNRERLKLEEELKTTKQDKEKLLRSKQGSEDEFSSQITALDLQLKASERSNLEYRTLISELSSEREKLKLETERIQRQATEITSTMQSTQSQYTEVVKERDTLLLKLQFSDKDKDRFLSLEEELRRIKMSLESELRSKQQLQEEIERLRRDSSHWKDQYESKQTIIRQYDTDKDRMEREKNSLKSEIERLMRELRELESLYKSKLAALQKELHEVTVVRQTMETELKSTRVSSTLDASNVIFDGVRKSVTADQLLDCGVLDKPTLTQLVKGQRSVPEVAADKKINLKGTGPIAGVIVQDPKSPGSSFGQPCKLTLTEAKTQNLLPPDCADLLLDAQAATGHIIDPRTNQKFTVEDACNQGVVDLKDRQRLLAAEAAAVGYRGPGISKPLSAFEAMKKGLIDKNTTLRLLQAQECVGGILDPVLSVFLPKDTAIERNLINDDIYRTLNQRPELYLDPESEEGATYMSLKRRCKVEPQTGLLLLPVSVQADPSKFVFDGVRKTVTAKELLDCGVLDKKTFDQLRKGEKTIQEVSEDKKLFLKGKGPIAGVAAGPLGKMALSEAKQKMFMSTDSADLLLDAQAATGHIIDPAKNKKLTVEEACAHGVVDNRDRDRLLAAEAAAVGYRDPGTGMPLSLYGAMKKGLVDRKTGLRLLQAQESAGGILDPNLSVFLPRETAINRNLLDKDICNVLDKNPVCYIDPDTETEVSYVALKKKCKTESHTGLILLPIIERKDPSKIMFEGVRKPVSAQQLFACGVLDKPTLDQLVRGDKSVQTVSVEKTVFLKGTGPISGVVAGHKGKMSLAEAKKQNLLPDDSAYLLLEAQAATGHIIEPSTGEKLTVEEACAKGVVDVRDKIRLLSAEGAAVGYKDPSSAKLLSVFEAMRKGIIDKKVGLRYLQAQESVGGILDPNLSVFLPKNLAIKHNLLDEELCQVLKLNPACYLDPEPDNDVSYGALKGRCKKESHTGLQLLPISERFDPSKLLFEGVRKTVTAKQLLDCGVLDQLTFNKLIKGEKTVSELSVDKRVYLKGTGSIAGVAAGSSKKLSFTEAKKQDIMDSNCANMLLEAQAATGHIIDPKSNQKLTVKEASAKGVVAKEDESKLFAAEAAAIGYRDPNSTKLLSAGHALRMGLIDKDTALRILQAQESVGGILDPSLSVFLPRESALNRGLIDENLNEALNQYPECYLDPVTQKPTTYISLKRQCKADPFTGLLFLSDIATKKSDLTVQGLRGEVSVSELVDANLLEASDICKLSEGKLTSKDIEERLHSYLRGSTCIAGVYDEASDKVMPIYQAMKNKLLRPGTTLELLEAQAASGFIIDPVNNLYLSVSDAYSKRLFGPEFKDKLLSAERAVTGYKMPGTNTIISLFQAIEKGLIEKGHGIRLLEAQIASGGIIDPEHSHRIDVDVAYKKGYFDENMNKILTDESDDTKGFFDPNTEENLTYLELKSRCITDKNTGLVLLPIVDPKKLESTLKNTLRKRRVVIVDPETNREMTVREAYDKGYIDYETYLDLSQQEGEWEEITITAPDGSVRFVINDKKTGRQFDINDLLEKKIINQSVVDKYRSNTITLTELADIITEKTKHGSLSSSSLSGSRQPASTSFTSSVTSSSSVKKSESSGSMSLTSSDVPRPSSPSFGKMTTTRTTMVTERSSTISAVSRESPDSLKHKSSVSITLASPVEAVGEQEPVGAIFDTEAVEKISITEALNRGLVDSITAQRLLEAQACTGGIVNPANGNRLSIQEASRLGLINDDMANNLKSSQKAYTGFEDVKTRKKISVAQAMKEMWLPYEAGNRFMEFQYVTGGLYDPEANCRRSIEDALNMGWLDVSAAQKLADVRHHTKNLTCPKSKLKISYKEALDNCLAEESSGVRMLQASSVSSRGISSPYNAASAPGSTSGSRSGSRRSSRRSSFDLGSSTSSPATLHSHSSFANFFSR</sequence>
<dbReference type="SMART" id="SM00150">
    <property type="entry name" value="SPEC"/>
    <property type="match status" value="4"/>
</dbReference>
<feature type="domain" description="Desmoplakin SH3" evidence="13">
    <location>
        <begin position="360"/>
        <end position="425"/>
    </location>
</feature>
<dbReference type="CDD" id="cd00176">
    <property type="entry name" value="SPEC"/>
    <property type="match status" value="1"/>
</dbReference>
<evidence type="ECO:0000259" key="14">
    <source>
        <dbReference type="Pfam" id="PF18373"/>
    </source>
</evidence>
<dbReference type="STRING" id="244447.ENSCSEP00000003440"/>
<feature type="coiled-coil region" evidence="11">
    <location>
        <begin position="224"/>
        <end position="251"/>
    </location>
</feature>
<dbReference type="InterPro" id="IPR001101">
    <property type="entry name" value="Plectin_repeat"/>
</dbReference>
<evidence type="ECO:0000256" key="1">
    <source>
        <dbReference type="ARBA" id="ARBA00004236"/>
    </source>
</evidence>
<protein>
    <submittedName>
        <fullName evidence="15">Desmoplakin</fullName>
    </submittedName>
</protein>
<comment type="subcellular location">
    <subcellularLocation>
        <location evidence="2">Cell junction</location>
        <location evidence="2">Desmosome</location>
    </subcellularLocation>
    <subcellularLocation>
        <location evidence="1">Cell membrane</location>
    </subcellularLocation>
</comment>
<dbReference type="Ensembl" id="ENSCSET00000003485.1">
    <property type="protein sequence ID" value="ENSCSEP00000003440.1"/>
    <property type="gene ID" value="ENSCSEG00000002245.1"/>
</dbReference>
<dbReference type="GO" id="GO:0005886">
    <property type="term" value="C:plasma membrane"/>
    <property type="evidence" value="ECO:0007669"/>
    <property type="project" value="UniProtKB-SubCell"/>
</dbReference>
<evidence type="ECO:0000256" key="9">
    <source>
        <dbReference type="ARBA" id="ARBA00023136"/>
    </source>
</evidence>
<dbReference type="InterPro" id="IPR043197">
    <property type="entry name" value="Plakin"/>
</dbReference>
<dbReference type="GO" id="GO:0005198">
    <property type="term" value="F:structural molecule activity"/>
    <property type="evidence" value="ECO:0007669"/>
    <property type="project" value="TreeGrafter"/>
</dbReference>
<dbReference type="GO" id="GO:0042060">
    <property type="term" value="P:wound healing"/>
    <property type="evidence" value="ECO:0007669"/>
    <property type="project" value="TreeGrafter"/>
</dbReference>
<keyword evidence="5" id="KW-0597">Phosphoprotein</keyword>
<dbReference type="Pfam" id="PF21019">
    <property type="entry name" value="Spectrin_3"/>
    <property type="match status" value="1"/>
</dbReference>
<feature type="coiled-coil region" evidence="11">
    <location>
        <begin position="1151"/>
        <end position="1185"/>
    </location>
</feature>
<reference evidence="15" key="2">
    <citation type="submission" date="2025-08" db="UniProtKB">
        <authorList>
            <consortium name="Ensembl"/>
        </authorList>
    </citation>
    <scope>IDENTIFICATION</scope>
</reference>
<dbReference type="FunFam" id="3.90.1290.10:FF:000002">
    <property type="entry name" value="Plectin a"/>
    <property type="match status" value="1"/>
</dbReference>
<evidence type="ECO:0000256" key="7">
    <source>
        <dbReference type="ARBA" id="ARBA00022949"/>
    </source>
</evidence>
<dbReference type="FunFam" id="3.30.160.780:FF:000001">
    <property type="entry name" value="Plectin a"/>
    <property type="match status" value="1"/>
</dbReference>
<dbReference type="GO" id="GO:0061436">
    <property type="term" value="P:establishment of skin barrier"/>
    <property type="evidence" value="ECO:0007669"/>
    <property type="project" value="UniProtKB-ARBA"/>
</dbReference>
<keyword evidence="7" id="KW-0965">Cell junction</keyword>
<feature type="region of interest" description="Disordered" evidence="12">
    <location>
        <begin position="3116"/>
        <end position="3197"/>
    </location>
</feature>
<dbReference type="Gene3D" id="2.30.30.40">
    <property type="entry name" value="SH3 Domains"/>
    <property type="match status" value="1"/>
</dbReference>
<dbReference type="Pfam" id="PF18373">
    <property type="entry name" value="Spectrin_2"/>
    <property type="match status" value="1"/>
</dbReference>
<dbReference type="GO" id="GO:0030057">
    <property type="term" value="C:desmosome"/>
    <property type="evidence" value="ECO:0007669"/>
    <property type="project" value="UniProtKB-SubCell"/>
</dbReference>
<dbReference type="SMART" id="SM00250">
    <property type="entry name" value="PLEC"/>
    <property type="match status" value="25"/>
</dbReference>
<dbReference type="InterPro" id="IPR041573">
    <property type="entry name" value="Desmoplakin_Spectrin-like"/>
</dbReference>
<evidence type="ECO:0000256" key="12">
    <source>
        <dbReference type="SAM" id="MobiDB-lite"/>
    </source>
</evidence>
<dbReference type="GO" id="GO:0005882">
    <property type="term" value="C:intermediate filament"/>
    <property type="evidence" value="ECO:0007669"/>
    <property type="project" value="TreeGrafter"/>
</dbReference>
<evidence type="ECO:0000256" key="4">
    <source>
        <dbReference type="ARBA" id="ARBA00022475"/>
    </source>
</evidence>
<dbReference type="FunFam" id="3.90.1290.10:FF:000001">
    <property type="entry name" value="Plectin a"/>
    <property type="match status" value="5"/>
</dbReference>
<comment type="function">
    <text evidence="10">Involved in the organization of desmosome cell-cell junctions. Of particular importance in cell adhesion in the skin and during cardiac development. May also play a role in the regulation of Wnt, TGF-beta and Hippo signaling pathways.</text>
</comment>
<dbReference type="Gene3D" id="1.20.58.1060">
    <property type="match status" value="1"/>
</dbReference>
<dbReference type="GO" id="GO:0045104">
    <property type="term" value="P:intermediate filament cytoskeleton organization"/>
    <property type="evidence" value="ECO:0007669"/>
    <property type="project" value="InterPro"/>
</dbReference>
<evidence type="ECO:0000259" key="13">
    <source>
        <dbReference type="Pfam" id="PF17902"/>
    </source>
</evidence>
<evidence type="ECO:0000256" key="10">
    <source>
        <dbReference type="ARBA" id="ARBA00056058"/>
    </source>
</evidence>
<feature type="coiled-coil region" evidence="11">
    <location>
        <begin position="1464"/>
        <end position="1614"/>
    </location>
</feature>
<dbReference type="Pfam" id="PF21097">
    <property type="entry name" value="SR_plectin_7"/>
    <property type="match status" value="1"/>
</dbReference>
<evidence type="ECO:0000256" key="6">
    <source>
        <dbReference type="ARBA" id="ARBA00022737"/>
    </source>
</evidence>